<dbReference type="GO" id="GO:0046872">
    <property type="term" value="F:metal ion binding"/>
    <property type="evidence" value="ECO:0007669"/>
    <property type="project" value="UniProtKB-KW"/>
</dbReference>
<comment type="similarity">
    <text evidence="1">Belongs to the peptidase M32 family.</text>
</comment>
<dbReference type="AlphaFoldDB" id="A0A128FGH8"/>
<keyword evidence="2" id="KW-0862">Zinc</keyword>
<dbReference type="PRINTS" id="PR00998">
    <property type="entry name" value="CRBOXYPTASET"/>
</dbReference>
<protein>
    <recommendedName>
        <fullName evidence="1">Metal-dependent carboxypeptidase</fullName>
        <ecNumber evidence="1">3.4.17.19</ecNumber>
    </recommendedName>
</protein>
<feature type="binding site" evidence="2">
    <location>
        <position position="267"/>
    </location>
    <ligand>
        <name>Zn(2+)</name>
        <dbReference type="ChEBI" id="CHEBI:29105"/>
        <note>catalytic</note>
    </ligand>
</feature>
<dbReference type="EMBL" id="FIZY01000047">
    <property type="protein sequence ID" value="CZF85903.1"/>
    <property type="molecule type" value="Genomic_DNA"/>
</dbReference>
<feature type="active site" description="Proton donor/acceptor" evidence="3">
    <location>
        <position position="264"/>
    </location>
</feature>
<gene>
    <name evidence="4" type="primary">ypwA</name>
    <name evidence="4" type="ORF">GMA8713_03936</name>
</gene>
<reference evidence="5" key="1">
    <citation type="submission" date="2016-02" db="EMBL/GenBank/DDBJ databases">
        <authorList>
            <person name="Rodrigo-Torres Lidia"/>
            <person name="Arahal R.David."/>
        </authorList>
    </citation>
    <scope>NUCLEOTIDE SEQUENCE [LARGE SCALE GENOMIC DNA]</scope>
    <source>
        <strain evidence="5">CECT 8713</strain>
    </source>
</reference>
<dbReference type="OrthoDB" id="9772308at2"/>
<evidence type="ECO:0000313" key="4">
    <source>
        <dbReference type="EMBL" id="CZF85903.1"/>
    </source>
</evidence>
<dbReference type="EC" id="3.4.17.19" evidence="1"/>
<evidence type="ECO:0000313" key="5">
    <source>
        <dbReference type="Proteomes" id="UP000073601"/>
    </source>
</evidence>
<dbReference type="InterPro" id="IPR001333">
    <property type="entry name" value="Peptidase_M32_Taq"/>
</dbReference>
<dbReference type="PANTHER" id="PTHR34217:SF1">
    <property type="entry name" value="CARBOXYPEPTIDASE 1"/>
    <property type="match status" value="1"/>
</dbReference>
<dbReference type="GO" id="GO:0004181">
    <property type="term" value="F:metallocarboxypeptidase activity"/>
    <property type="evidence" value="ECO:0007669"/>
    <property type="project" value="UniProtKB-UniRule"/>
</dbReference>
<keyword evidence="1 4" id="KW-0378">Hydrolase</keyword>
<comment type="catalytic activity">
    <reaction evidence="1">
        <text>Release of a C-terminal amino acid with broad specificity, except for -Pro.</text>
        <dbReference type="EC" id="3.4.17.19"/>
    </reaction>
</comment>
<keyword evidence="1" id="KW-0121">Carboxypeptidase</keyword>
<proteinExistence type="inferred from homology"/>
<dbReference type="PANTHER" id="PTHR34217">
    <property type="entry name" value="METAL-DEPENDENT CARBOXYPEPTIDASE"/>
    <property type="match status" value="1"/>
</dbReference>
<name>A0A128FGH8_9GAMM</name>
<dbReference type="PIRSF" id="PIRSF006615">
    <property type="entry name" value="Zn_crbxpep_Taq"/>
    <property type="match status" value="1"/>
</dbReference>
<evidence type="ECO:0000256" key="3">
    <source>
        <dbReference type="PIRSR" id="PIRSR006615-2"/>
    </source>
</evidence>
<dbReference type="Pfam" id="PF02074">
    <property type="entry name" value="Peptidase_M32"/>
    <property type="match status" value="2"/>
</dbReference>
<keyword evidence="1 4" id="KW-0645">Protease</keyword>
<dbReference type="RefSeq" id="WP_062713377.1">
    <property type="nucleotide sequence ID" value="NZ_CAWRCI010000047.1"/>
</dbReference>
<keyword evidence="1 4" id="KW-0482">Metalloprotease</keyword>
<feature type="binding site" evidence="2">
    <location>
        <position position="263"/>
    </location>
    <ligand>
        <name>Zn(2+)</name>
        <dbReference type="ChEBI" id="CHEBI:29105"/>
        <note>catalytic</note>
    </ligand>
</feature>
<dbReference type="SUPFAM" id="SSF55486">
    <property type="entry name" value="Metalloproteases ('zincins'), catalytic domain"/>
    <property type="match status" value="1"/>
</dbReference>
<dbReference type="Proteomes" id="UP000073601">
    <property type="component" value="Unassembled WGS sequence"/>
</dbReference>
<feature type="binding site" evidence="2">
    <location>
        <position position="293"/>
    </location>
    <ligand>
        <name>Zn(2+)</name>
        <dbReference type="ChEBI" id="CHEBI:29105"/>
        <note>catalytic</note>
    </ligand>
</feature>
<keyword evidence="1 2" id="KW-0479">Metal-binding</keyword>
<dbReference type="Gene3D" id="1.10.1370.30">
    <property type="match status" value="2"/>
</dbReference>
<organism evidence="4 5">
    <name type="scientific">Grimontia marina</name>
    <dbReference type="NCBI Taxonomy" id="646534"/>
    <lineage>
        <taxon>Bacteria</taxon>
        <taxon>Pseudomonadati</taxon>
        <taxon>Pseudomonadota</taxon>
        <taxon>Gammaproteobacteria</taxon>
        <taxon>Vibrionales</taxon>
        <taxon>Vibrionaceae</taxon>
        <taxon>Grimontia</taxon>
    </lineage>
</organism>
<dbReference type="CDD" id="cd06460">
    <property type="entry name" value="M32_Taq"/>
    <property type="match status" value="1"/>
</dbReference>
<comment type="function">
    <text evidence="1">Broad specificity carboxypetidase that releases amino acids sequentially from the C-terminus, including neutral, aromatic, polar and basic residues.</text>
</comment>
<keyword evidence="5" id="KW-1185">Reference proteome</keyword>
<dbReference type="GO" id="GO:0006508">
    <property type="term" value="P:proteolysis"/>
    <property type="evidence" value="ECO:0007669"/>
    <property type="project" value="UniProtKB-UniRule"/>
</dbReference>
<sequence>MTAYQSLEKQFKKLFNYEHLAAICGWDQAAMMPDGGNEARAHAMSELAVLCHETLTAPEMGQWIEEAEATVASLSEEQKVSLKEMKRVWQQATVLPSYLVEAKSIAGSKCEHEWRTQRKENEWDKFAVNLKDVVKLAREEAAIRAEQTGLSKYNAMLDLYEPGMTTEKLDVIFGELKSWLPELTRQIIEKQSNVTVEEPAGPFPTEQQAELGKKLMGILGFDFNHGRLDVSIHPFCGGVPQDVRITTRYNEEDFTQAIMGVVHETGHARYEQGLPASLQGFPAGQARSMGIHESQSLFFEMQLARSPEFVEHIASFAKDTFDRQSDQDFDISNINALYKRVQPGYIRVDADEVTYPAHVILRYEIERDLIEGNIEVDDIPGIWDQKMQEYLGISTEGNFINGCMQDIHWTDPECKMSTAENHNYKDGCMQDIHWCDGSFGYFPSYTLGAMYAAQFMAAMRKTIDVDICLKQLEIAPISAWLEENIWSKGSTLTTDELVIQATGEPLNPEYFKQHLINRYLNN</sequence>
<evidence type="ECO:0000256" key="2">
    <source>
        <dbReference type="PIRSR" id="PIRSR006615-1"/>
    </source>
</evidence>
<dbReference type="PROSITE" id="PS52034">
    <property type="entry name" value="PEPTIDASE_M32"/>
    <property type="match status" value="1"/>
</dbReference>
<evidence type="ECO:0000256" key="1">
    <source>
        <dbReference type="PIRNR" id="PIRNR006615"/>
    </source>
</evidence>
<accession>A0A128FGH8</accession>
<comment type="cofactor">
    <cofactor evidence="2">
        <name>Zn(2+)</name>
        <dbReference type="ChEBI" id="CHEBI:29105"/>
    </cofactor>
    <text evidence="2">Binds 1 zinc ion per subunit.</text>
</comment>